<keyword evidence="4" id="KW-1185">Reference proteome</keyword>
<keyword evidence="3" id="KW-0808">Transferase</keyword>
<proteinExistence type="inferred from homology"/>
<dbReference type="InterPro" id="IPR000836">
    <property type="entry name" value="PRTase_dom"/>
</dbReference>
<dbReference type="GO" id="GO:0016757">
    <property type="term" value="F:glycosyltransferase activity"/>
    <property type="evidence" value="ECO:0007669"/>
    <property type="project" value="UniProtKB-KW"/>
</dbReference>
<evidence type="ECO:0000313" key="3">
    <source>
        <dbReference type="EMBL" id="UNZ05456.1"/>
    </source>
</evidence>
<feature type="domain" description="Phosphoribosyltransferase" evidence="2">
    <location>
        <begin position="52"/>
        <end position="100"/>
    </location>
</feature>
<dbReference type="RefSeq" id="WP_003982192.1">
    <property type="nucleotide sequence ID" value="NZ_JNWX01000073.1"/>
</dbReference>
<name>A0ABY3Z599_STRRM</name>
<dbReference type="Pfam" id="PF00156">
    <property type="entry name" value="Pribosyltran"/>
    <property type="match status" value="1"/>
</dbReference>
<dbReference type="SUPFAM" id="SSF53271">
    <property type="entry name" value="PRTase-like"/>
    <property type="match status" value="1"/>
</dbReference>
<accession>A0ABY3Z599</accession>
<dbReference type="PANTHER" id="PTHR47505">
    <property type="entry name" value="DNA UTILIZATION PROTEIN YHGH"/>
    <property type="match status" value="1"/>
</dbReference>
<evidence type="ECO:0000259" key="2">
    <source>
        <dbReference type="Pfam" id="PF00156"/>
    </source>
</evidence>
<dbReference type="InterPro" id="IPR051910">
    <property type="entry name" value="ComF/GntX_DNA_util-trans"/>
</dbReference>
<protein>
    <submittedName>
        <fullName evidence="3">Orotate phosphoribosyltransferase</fullName>
    </submittedName>
</protein>
<sequence>MALAAARDLRREGVPVRVLNVLKQRRTVVDQAGLSARQRLANVSGALIVVTGAGRLLAAAPVVLVDDLMTTGASLAEAARAVRAAGGRVVGAGVVAAPRSAFEINWN</sequence>
<keyword evidence="3" id="KW-0328">Glycosyltransferase</keyword>
<evidence type="ECO:0000256" key="1">
    <source>
        <dbReference type="ARBA" id="ARBA00008007"/>
    </source>
</evidence>
<gene>
    <name evidence="3" type="ORF">SRIMR7_25200</name>
</gene>
<evidence type="ECO:0000313" key="4">
    <source>
        <dbReference type="Proteomes" id="UP000829494"/>
    </source>
</evidence>
<reference evidence="3 4" key="1">
    <citation type="submission" date="2022-03" db="EMBL/GenBank/DDBJ databases">
        <title>Complete genome of Streptomyces rimosus ssp. rimosus R7 (=ATCC 10970).</title>
        <authorList>
            <person name="Beganovic S."/>
            <person name="Ruckert C."/>
            <person name="Busche T."/>
            <person name="Kalinowski J."/>
            <person name="Wittmann C."/>
        </authorList>
    </citation>
    <scope>NUCLEOTIDE SEQUENCE [LARGE SCALE GENOMIC DNA]</scope>
    <source>
        <strain evidence="3 4">R7</strain>
    </source>
</reference>
<dbReference type="InterPro" id="IPR029057">
    <property type="entry name" value="PRTase-like"/>
</dbReference>
<dbReference type="EMBL" id="CP094298">
    <property type="protein sequence ID" value="UNZ05456.1"/>
    <property type="molecule type" value="Genomic_DNA"/>
</dbReference>
<comment type="similarity">
    <text evidence="1">Belongs to the ComF/GntX family.</text>
</comment>
<dbReference type="Proteomes" id="UP000829494">
    <property type="component" value="Chromosome"/>
</dbReference>
<organism evidence="3 4">
    <name type="scientific">Streptomyces rimosus subsp. rimosus</name>
    <dbReference type="NCBI Taxonomy" id="132474"/>
    <lineage>
        <taxon>Bacteria</taxon>
        <taxon>Bacillati</taxon>
        <taxon>Actinomycetota</taxon>
        <taxon>Actinomycetes</taxon>
        <taxon>Kitasatosporales</taxon>
        <taxon>Streptomycetaceae</taxon>
        <taxon>Streptomyces</taxon>
    </lineage>
</organism>
<dbReference type="Gene3D" id="3.40.50.2020">
    <property type="match status" value="1"/>
</dbReference>
<dbReference type="PANTHER" id="PTHR47505:SF1">
    <property type="entry name" value="DNA UTILIZATION PROTEIN YHGH"/>
    <property type="match status" value="1"/>
</dbReference>